<dbReference type="EMBL" id="KV744812">
    <property type="protein sequence ID" value="OCK85890.1"/>
    <property type="molecule type" value="Genomic_DNA"/>
</dbReference>
<dbReference type="GO" id="GO:0031176">
    <property type="term" value="F:endo-1,4-beta-xylanase activity"/>
    <property type="evidence" value="ECO:0007669"/>
    <property type="project" value="UniProtKB-ARBA"/>
</dbReference>
<name>A0A8E2ELC2_9PEZI</name>
<protein>
    <submittedName>
        <fullName evidence="6">Glycoside hydrolase family 10 protein</fullName>
    </submittedName>
</protein>
<dbReference type="Gene3D" id="3.20.20.80">
    <property type="entry name" value="Glycosidases"/>
    <property type="match status" value="2"/>
</dbReference>
<accession>A0A8E2ELC2</accession>
<dbReference type="SMART" id="SM00633">
    <property type="entry name" value="Glyco_10"/>
    <property type="match status" value="1"/>
</dbReference>
<evidence type="ECO:0000256" key="4">
    <source>
        <dbReference type="ARBA" id="ARBA00023326"/>
    </source>
</evidence>
<keyword evidence="4" id="KW-0624">Polysaccharide degradation</keyword>
<evidence type="ECO:0000259" key="5">
    <source>
        <dbReference type="SMART" id="SM00633"/>
    </source>
</evidence>
<keyword evidence="7" id="KW-1185">Reference proteome</keyword>
<dbReference type="InterPro" id="IPR001000">
    <property type="entry name" value="GH10_dom"/>
</dbReference>
<comment type="similarity">
    <text evidence="1">Belongs to the glycosyl hydrolase 10 (cellulase F) family.</text>
</comment>
<dbReference type="GO" id="GO:0000272">
    <property type="term" value="P:polysaccharide catabolic process"/>
    <property type="evidence" value="ECO:0007669"/>
    <property type="project" value="UniProtKB-KW"/>
</dbReference>
<evidence type="ECO:0000313" key="7">
    <source>
        <dbReference type="Proteomes" id="UP000250266"/>
    </source>
</evidence>
<proteinExistence type="inferred from homology"/>
<keyword evidence="2 6" id="KW-0378">Hydrolase</keyword>
<sequence length="150" mass="15674">MLQSIISTGINHFKGKVYAWVELYAPPFSTTPWGEGFVATAFNTTRSADSNAKLYINDYKLDSASYAKTTGMSYLSSGGPGTAGALTALCSAASECAVTELGIASALSSDYANIVNSCEGISNSVGMTVWGVRDTDSWRASSTPLLSDAN</sequence>
<dbReference type="AlphaFoldDB" id="A0A8E2ELC2"/>
<dbReference type="Pfam" id="PF00331">
    <property type="entry name" value="Glyco_hydro_10"/>
    <property type="match status" value="2"/>
</dbReference>
<evidence type="ECO:0000313" key="6">
    <source>
        <dbReference type="EMBL" id="OCK85890.1"/>
    </source>
</evidence>
<evidence type="ECO:0000256" key="2">
    <source>
        <dbReference type="ARBA" id="ARBA00022801"/>
    </source>
</evidence>
<gene>
    <name evidence="6" type="ORF">K432DRAFT_399891</name>
</gene>
<feature type="domain" description="GH10" evidence="5">
    <location>
        <begin position="1"/>
        <end position="150"/>
    </location>
</feature>
<evidence type="ECO:0000256" key="3">
    <source>
        <dbReference type="ARBA" id="ARBA00023277"/>
    </source>
</evidence>
<dbReference type="Proteomes" id="UP000250266">
    <property type="component" value="Unassembled WGS sequence"/>
</dbReference>
<evidence type="ECO:0000256" key="1">
    <source>
        <dbReference type="ARBA" id="ARBA00007495"/>
    </source>
</evidence>
<dbReference type="OrthoDB" id="3055998at2759"/>
<keyword evidence="3" id="KW-0119">Carbohydrate metabolism</keyword>
<dbReference type="InterPro" id="IPR017853">
    <property type="entry name" value="GH"/>
</dbReference>
<dbReference type="SUPFAM" id="SSF51445">
    <property type="entry name" value="(Trans)glycosidases"/>
    <property type="match status" value="1"/>
</dbReference>
<organism evidence="6 7">
    <name type="scientific">Lepidopterella palustris CBS 459.81</name>
    <dbReference type="NCBI Taxonomy" id="1314670"/>
    <lineage>
        <taxon>Eukaryota</taxon>
        <taxon>Fungi</taxon>
        <taxon>Dikarya</taxon>
        <taxon>Ascomycota</taxon>
        <taxon>Pezizomycotina</taxon>
        <taxon>Dothideomycetes</taxon>
        <taxon>Pleosporomycetidae</taxon>
        <taxon>Mytilinidiales</taxon>
        <taxon>Argynnaceae</taxon>
        <taxon>Lepidopterella</taxon>
    </lineage>
</organism>
<reference evidence="6 7" key="1">
    <citation type="journal article" date="2016" name="Nat. Commun.">
        <title>Ectomycorrhizal ecology is imprinted in the genome of the dominant symbiotic fungus Cenococcum geophilum.</title>
        <authorList>
            <consortium name="DOE Joint Genome Institute"/>
            <person name="Peter M."/>
            <person name="Kohler A."/>
            <person name="Ohm R.A."/>
            <person name="Kuo A."/>
            <person name="Krutzmann J."/>
            <person name="Morin E."/>
            <person name="Arend M."/>
            <person name="Barry K.W."/>
            <person name="Binder M."/>
            <person name="Choi C."/>
            <person name="Clum A."/>
            <person name="Copeland A."/>
            <person name="Grisel N."/>
            <person name="Haridas S."/>
            <person name="Kipfer T."/>
            <person name="LaButti K."/>
            <person name="Lindquist E."/>
            <person name="Lipzen A."/>
            <person name="Maire R."/>
            <person name="Meier B."/>
            <person name="Mihaltcheva S."/>
            <person name="Molinier V."/>
            <person name="Murat C."/>
            <person name="Poggeler S."/>
            <person name="Quandt C.A."/>
            <person name="Sperisen C."/>
            <person name="Tritt A."/>
            <person name="Tisserant E."/>
            <person name="Crous P.W."/>
            <person name="Henrissat B."/>
            <person name="Nehls U."/>
            <person name="Egli S."/>
            <person name="Spatafora J.W."/>
            <person name="Grigoriev I.V."/>
            <person name="Martin F.M."/>
        </authorList>
    </citation>
    <scope>NUCLEOTIDE SEQUENCE [LARGE SCALE GENOMIC DNA]</scope>
    <source>
        <strain evidence="6 7">CBS 459.81</strain>
    </source>
</reference>